<evidence type="ECO:0000313" key="2">
    <source>
        <dbReference type="EMBL" id="KAK8068608.1"/>
    </source>
</evidence>
<feature type="signal peptide" evidence="1">
    <location>
        <begin position="1"/>
        <end position="18"/>
    </location>
</feature>
<organism evidence="2 3">
    <name type="scientific">Apiospora saccharicola</name>
    <dbReference type="NCBI Taxonomy" id="335842"/>
    <lineage>
        <taxon>Eukaryota</taxon>
        <taxon>Fungi</taxon>
        <taxon>Dikarya</taxon>
        <taxon>Ascomycota</taxon>
        <taxon>Pezizomycotina</taxon>
        <taxon>Sordariomycetes</taxon>
        <taxon>Xylariomycetidae</taxon>
        <taxon>Amphisphaeriales</taxon>
        <taxon>Apiosporaceae</taxon>
        <taxon>Apiospora</taxon>
    </lineage>
</organism>
<evidence type="ECO:0008006" key="4">
    <source>
        <dbReference type="Google" id="ProtNLM"/>
    </source>
</evidence>
<reference evidence="2 3" key="1">
    <citation type="submission" date="2023-01" db="EMBL/GenBank/DDBJ databases">
        <title>Analysis of 21 Apiospora genomes using comparative genomics revels a genus with tremendous synthesis potential of carbohydrate active enzymes and secondary metabolites.</title>
        <authorList>
            <person name="Sorensen T."/>
        </authorList>
    </citation>
    <scope>NUCLEOTIDE SEQUENCE [LARGE SCALE GENOMIC DNA]</scope>
    <source>
        <strain evidence="2 3">CBS 83171</strain>
    </source>
</reference>
<gene>
    <name evidence="2" type="ORF">PG996_007720</name>
</gene>
<proteinExistence type="predicted"/>
<name>A0ABR1VBL6_9PEZI</name>
<dbReference type="Proteomes" id="UP001446871">
    <property type="component" value="Unassembled WGS sequence"/>
</dbReference>
<evidence type="ECO:0000256" key="1">
    <source>
        <dbReference type="SAM" id="SignalP"/>
    </source>
</evidence>
<dbReference type="EMBL" id="JAQQWM010000004">
    <property type="protein sequence ID" value="KAK8068608.1"/>
    <property type="molecule type" value="Genomic_DNA"/>
</dbReference>
<sequence>MHFATISTVLSLLAVAAATPTSNLFARHDECTYSAVEGDVQRQGTCKMGNGAAGTEAGYCEIPGLEGVYGCDYAWRNTAKMSACGDAKRSKYAKDGDPCWAYAYKENPALSIIHCSNK</sequence>
<protein>
    <recommendedName>
        <fullName evidence="4">Small secreted protein</fullName>
    </recommendedName>
</protein>
<keyword evidence="3" id="KW-1185">Reference proteome</keyword>
<comment type="caution">
    <text evidence="2">The sequence shown here is derived from an EMBL/GenBank/DDBJ whole genome shotgun (WGS) entry which is preliminary data.</text>
</comment>
<evidence type="ECO:0000313" key="3">
    <source>
        <dbReference type="Proteomes" id="UP001446871"/>
    </source>
</evidence>
<keyword evidence="1" id="KW-0732">Signal</keyword>
<accession>A0ABR1VBL6</accession>
<feature type="chain" id="PRO_5046694829" description="Small secreted protein" evidence="1">
    <location>
        <begin position="19"/>
        <end position="118"/>
    </location>
</feature>